<dbReference type="PROSITE" id="PS50111">
    <property type="entry name" value="CHEMOTAXIS_TRANSDUC_2"/>
    <property type="match status" value="1"/>
</dbReference>
<dbReference type="SMART" id="SM00091">
    <property type="entry name" value="PAS"/>
    <property type="match status" value="2"/>
</dbReference>
<dbReference type="InterPro" id="IPR000014">
    <property type="entry name" value="PAS"/>
</dbReference>
<keyword evidence="3" id="KW-0807">Transducer</keyword>
<feature type="domain" description="PAC" evidence="6">
    <location>
        <begin position="205"/>
        <end position="257"/>
    </location>
</feature>
<dbReference type="PRINTS" id="PR00260">
    <property type="entry name" value="CHEMTRNSDUCR"/>
</dbReference>
<name>A0ABW4R580_9RHOB</name>
<dbReference type="SUPFAM" id="SSF55785">
    <property type="entry name" value="PYP-like sensor domain (PAS domain)"/>
    <property type="match status" value="2"/>
</dbReference>
<evidence type="ECO:0000259" key="5">
    <source>
        <dbReference type="PROSITE" id="PS50112"/>
    </source>
</evidence>
<dbReference type="InterPro" id="IPR000700">
    <property type="entry name" value="PAS-assoc_C"/>
</dbReference>
<comment type="caution">
    <text evidence="8">The sequence shown here is derived from an EMBL/GenBank/DDBJ whole genome shotgun (WGS) entry which is preliminary data.</text>
</comment>
<sequence>MSQEEIIHLEPAQAMAALDQVQCILTCDPAGRILRINDIGLKITGYQRDQLLGQPLTDLLALSDAKGGELVGFWTDLRQGRGQCGEYRGTGRDGQRIYLNASFVPLRDDAGQIAHITCFAVDVTGAKTAALAATRQIDALQRAQAFIEFTPAGEIVTANANFLKVMGYTLEEIQGRHHRMFCDPDHARSPEYELLWDDLSNGRFRIGEFRRVCKGNRPVWIVASYNPILDNAGKVQKIVKYASDVTEAKLAIEELVSGLERMSHGDLTIRLSEKVAGDFAGVRDSFNFSMESFTAMVNDIRRRADEMNGEAGEISRGAVDLARRGESQAASLEQTAAAVEQISGNVSMTSQAACEADQLARGAQDSVLKGAEIVAQAMAAMERIDQHTRHMAKFTRVIDTFAFQTNLLSINAAVEAARAGEVGRGFAVVANEVRNLAQQSAKASQNIAELISKSETEVKTGVDLVRAAGTSLDAIRGSMSDMVQNIAGIAHATTEQATGVREVSEALSQLDNVNQANLSLSDRYANAATSLGTQIEELTQVLSAFQTGQKAAAVRSILGRPGHRAA</sequence>
<gene>
    <name evidence="8" type="ORF">ACFSCT_06950</name>
</gene>
<feature type="domain" description="HAMP" evidence="7">
    <location>
        <begin position="251"/>
        <end position="298"/>
    </location>
</feature>
<dbReference type="Gene3D" id="3.30.450.20">
    <property type="entry name" value="PAS domain"/>
    <property type="match status" value="2"/>
</dbReference>
<dbReference type="Proteomes" id="UP001597213">
    <property type="component" value="Unassembled WGS sequence"/>
</dbReference>
<evidence type="ECO:0000313" key="8">
    <source>
        <dbReference type="EMBL" id="MFD1881452.1"/>
    </source>
</evidence>
<evidence type="ECO:0000259" key="4">
    <source>
        <dbReference type="PROSITE" id="PS50111"/>
    </source>
</evidence>
<dbReference type="InterPro" id="IPR013655">
    <property type="entry name" value="PAS_fold_3"/>
</dbReference>
<organism evidence="8 9">
    <name type="scientific">Paracoccus pacificus</name>
    <dbReference type="NCBI Taxonomy" id="1463598"/>
    <lineage>
        <taxon>Bacteria</taxon>
        <taxon>Pseudomonadati</taxon>
        <taxon>Pseudomonadota</taxon>
        <taxon>Alphaproteobacteria</taxon>
        <taxon>Rhodobacterales</taxon>
        <taxon>Paracoccaceae</taxon>
        <taxon>Paracoccus</taxon>
    </lineage>
</organism>
<comment type="similarity">
    <text evidence="2">Belongs to the methyl-accepting chemotaxis (MCP) protein family.</text>
</comment>
<dbReference type="InterPro" id="IPR004090">
    <property type="entry name" value="Chemotax_Me-accpt_rcpt"/>
</dbReference>
<keyword evidence="9" id="KW-1185">Reference proteome</keyword>
<evidence type="ECO:0000259" key="7">
    <source>
        <dbReference type="PROSITE" id="PS50885"/>
    </source>
</evidence>
<evidence type="ECO:0000256" key="1">
    <source>
        <dbReference type="ARBA" id="ARBA00022500"/>
    </source>
</evidence>
<evidence type="ECO:0000256" key="2">
    <source>
        <dbReference type="ARBA" id="ARBA00029447"/>
    </source>
</evidence>
<feature type="domain" description="PAS" evidence="5">
    <location>
        <begin position="24"/>
        <end position="60"/>
    </location>
</feature>
<dbReference type="PROSITE" id="PS50113">
    <property type="entry name" value="PAC"/>
    <property type="match status" value="2"/>
</dbReference>
<dbReference type="EMBL" id="JBHUEN010000019">
    <property type="protein sequence ID" value="MFD1881452.1"/>
    <property type="molecule type" value="Genomic_DNA"/>
</dbReference>
<dbReference type="SMART" id="SM00283">
    <property type="entry name" value="MA"/>
    <property type="match status" value="1"/>
</dbReference>
<accession>A0ABW4R580</accession>
<dbReference type="InterPro" id="IPR051310">
    <property type="entry name" value="MCP_chemotaxis"/>
</dbReference>
<dbReference type="PANTHER" id="PTHR43531">
    <property type="entry name" value="PROTEIN ICFG"/>
    <property type="match status" value="1"/>
</dbReference>
<keyword evidence="1" id="KW-0145">Chemotaxis</keyword>
<dbReference type="CDD" id="cd11386">
    <property type="entry name" value="MCP_signal"/>
    <property type="match status" value="1"/>
</dbReference>
<dbReference type="Pfam" id="PF13426">
    <property type="entry name" value="PAS_9"/>
    <property type="match status" value="1"/>
</dbReference>
<dbReference type="NCBIfam" id="TIGR00229">
    <property type="entry name" value="sensory_box"/>
    <property type="match status" value="2"/>
</dbReference>
<evidence type="ECO:0000256" key="3">
    <source>
        <dbReference type="PROSITE-ProRule" id="PRU00284"/>
    </source>
</evidence>
<dbReference type="SUPFAM" id="SSF58104">
    <property type="entry name" value="Methyl-accepting chemotaxis protein (MCP) signaling domain"/>
    <property type="match status" value="1"/>
</dbReference>
<dbReference type="SMART" id="SM00086">
    <property type="entry name" value="PAC"/>
    <property type="match status" value="2"/>
</dbReference>
<dbReference type="InterPro" id="IPR004089">
    <property type="entry name" value="MCPsignal_dom"/>
</dbReference>
<reference evidence="9" key="1">
    <citation type="journal article" date="2019" name="Int. J. Syst. Evol. Microbiol.">
        <title>The Global Catalogue of Microorganisms (GCM) 10K type strain sequencing project: providing services to taxonomists for standard genome sequencing and annotation.</title>
        <authorList>
            <consortium name="The Broad Institute Genomics Platform"/>
            <consortium name="The Broad Institute Genome Sequencing Center for Infectious Disease"/>
            <person name="Wu L."/>
            <person name="Ma J."/>
        </authorList>
    </citation>
    <scope>NUCLEOTIDE SEQUENCE [LARGE SCALE GENOMIC DNA]</scope>
    <source>
        <strain evidence="9">CCUG 56029</strain>
    </source>
</reference>
<dbReference type="RefSeq" id="WP_379141324.1">
    <property type="nucleotide sequence ID" value="NZ_JBHUEN010000019.1"/>
</dbReference>
<dbReference type="PROSITE" id="PS50885">
    <property type="entry name" value="HAMP"/>
    <property type="match status" value="1"/>
</dbReference>
<feature type="domain" description="PAS" evidence="5">
    <location>
        <begin position="153"/>
        <end position="176"/>
    </location>
</feature>
<feature type="domain" description="Methyl-accepting transducer" evidence="4">
    <location>
        <begin position="303"/>
        <end position="532"/>
    </location>
</feature>
<dbReference type="Pfam" id="PF08447">
    <property type="entry name" value="PAS_3"/>
    <property type="match status" value="1"/>
</dbReference>
<evidence type="ECO:0000313" key="9">
    <source>
        <dbReference type="Proteomes" id="UP001597213"/>
    </source>
</evidence>
<dbReference type="InterPro" id="IPR003660">
    <property type="entry name" value="HAMP_dom"/>
</dbReference>
<dbReference type="Pfam" id="PF00015">
    <property type="entry name" value="MCPsignal"/>
    <property type="match status" value="1"/>
</dbReference>
<protein>
    <submittedName>
        <fullName evidence="8">Methyl-accepting chemotaxis protein</fullName>
    </submittedName>
</protein>
<dbReference type="CDD" id="cd00130">
    <property type="entry name" value="PAS"/>
    <property type="match status" value="2"/>
</dbReference>
<feature type="domain" description="PAC" evidence="6">
    <location>
        <begin position="83"/>
        <end position="135"/>
    </location>
</feature>
<evidence type="ECO:0000259" key="6">
    <source>
        <dbReference type="PROSITE" id="PS50113"/>
    </source>
</evidence>
<dbReference type="Gene3D" id="1.10.287.950">
    <property type="entry name" value="Methyl-accepting chemotaxis protein"/>
    <property type="match status" value="1"/>
</dbReference>
<dbReference type="InterPro" id="IPR035965">
    <property type="entry name" value="PAS-like_dom_sf"/>
</dbReference>
<dbReference type="PROSITE" id="PS50112">
    <property type="entry name" value="PAS"/>
    <property type="match status" value="2"/>
</dbReference>
<dbReference type="PANTHER" id="PTHR43531:SF11">
    <property type="entry name" value="METHYL-ACCEPTING CHEMOTAXIS PROTEIN 3"/>
    <property type="match status" value="1"/>
</dbReference>
<proteinExistence type="inferred from homology"/>
<dbReference type="InterPro" id="IPR001610">
    <property type="entry name" value="PAC"/>
</dbReference>